<dbReference type="EMBL" id="JAFCIX010000330">
    <property type="protein sequence ID" value="KAH6594667.1"/>
    <property type="molecule type" value="Genomic_DNA"/>
</dbReference>
<name>A0ABQ8F9W5_9FUNG</name>
<comment type="similarity">
    <text evidence="2 14">Belongs to the Nth/MutY family.</text>
</comment>
<reference evidence="17 18" key="1">
    <citation type="submission" date="2021-02" db="EMBL/GenBank/DDBJ databases">
        <title>Variation within the Batrachochytrium salamandrivorans European outbreak.</title>
        <authorList>
            <person name="Kelly M."/>
            <person name="Pasmans F."/>
            <person name="Shea T.P."/>
            <person name="Munoz J.F."/>
            <person name="Carranza S."/>
            <person name="Cuomo C.A."/>
            <person name="Martel A."/>
        </authorList>
    </citation>
    <scope>NUCLEOTIDE SEQUENCE [LARGE SCALE GENOMIC DNA]</scope>
    <source>
        <strain evidence="17 18">AMFP18/2</strain>
    </source>
</reference>
<evidence type="ECO:0000313" key="18">
    <source>
        <dbReference type="Proteomes" id="UP001648503"/>
    </source>
</evidence>
<feature type="region of interest" description="Disordered" evidence="15">
    <location>
        <begin position="1"/>
        <end position="22"/>
    </location>
</feature>
<evidence type="ECO:0000256" key="13">
    <source>
        <dbReference type="ARBA" id="ARBA00044632"/>
    </source>
</evidence>
<dbReference type="Pfam" id="PF00633">
    <property type="entry name" value="HHH"/>
    <property type="match status" value="1"/>
</dbReference>
<comment type="catalytic activity">
    <reaction evidence="13 14">
        <text>2'-deoxyribonucleotide-(2'-deoxyribose 5'-phosphate)-2'-deoxyribonucleotide-DNA = a 3'-end 2'-deoxyribonucleotide-(2,3-dehydro-2,3-deoxyribose 5'-phosphate)-DNA + a 5'-end 5'-phospho-2'-deoxyribonucleoside-DNA + H(+)</text>
        <dbReference type="Rhea" id="RHEA:66592"/>
        <dbReference type="Rhea" id="RHEA-COMP:13180"/>
        <dbReference type="Rhea" id="RHEA-COMP:16897"/>
        <dbReference type="Rhea" id="RHEA-COMP:17067"/>
        <dbReference type="ChEBI" id="CHEBI:15378"/>
        <dbReference type="ChEBI" id="CHEBI:136412"/>
        <dbReference type="ChEBI" id="CHEBI:157695"/>
        <dbReference type="ChEBI" id="CHEBI:167181"/>
        <dbReference type="EC" id="4.2.99.18"/>
    </reaction>
</comment>
<keyword evidence="3" id="KW-0004">4Fe-4S</keyword>
<feature type="compositionally biased region" description="Basic residues" evidence="15">
    <location>
        <begin position="1"/>
        <end position="11"/>
    </location>
</feature>
<evidence type="ECO:0000256" key="6">
    <source>
        <dbReference type="ARBA" id="ARBA00022801"/>
    </source>
</evidence>
<keyword evidence="10 14" id="KW-0234">DNA repair</keyword>
<evidence type="ECO:0000256" key="10">
    <source>
        <dbReference type="ARBA" id="ARBA00023204"/>
    </source>
</evidence>
<comment type="caution">
    <text evidence="17">The sequence shown here is derived from an EMBL/GenBank/DDBJ whole genome shotgun (WGS) entry which is preliminary data.</text>
</comment>
<dbReference type="Pfam" id="PF00730">
    <property type="entry name" value="HhH-GPD"/>
    <property type="match status" value="1"/>
</dbReference>
<keyword evidence="14" id="KW-0496">Mitochondrion</keyword>
<dbReference type="EC" id="3.2.2.-" evidence="14"/>
<sequence>MVSTRRVKRLRTSVDPQEEKADEALLQTDSASIKDEIIKKEEPAQFNGVNDTTLSSVIIKTEDIEPSVGIHPINFTDDTKSDMKINEFHQKASPHGWLEIYNGIKLYRDRHSAPVDTMGCAVLGDRSDPKIYRYQTLTALQLSSQTKDAVTAAAINNLKSHKPGGLTVTSIIAMDAEQLDAHIGKVGFHNRKTIYLKQTAQILADKYNGDIPDTLEGLISLPGVGPKMAHLAMQAAWNQTVGIGVDTHVHRISHRLGWTRDLKTPEHSRKELEGWLPKQYWGDVNHVLVGWGQTVCLPIGPKCASCPVAHLCPRIGVKSPKTVGHASSIVKSSYFLDPKPDPLE</sequence>
<gene>
    <name evidence="14" type="primary">NTH1</name>
    <name evidence="17" type="ORF">BASA50_006345</name>
</gene>
<keyword evidence="5 14" id="KW-0227">DNA damage</keyword>
<dbReference type="HAMAP" id="MF_03183">
    <property type="entry name" value="Endonuclease_III_Nth"/>
    <property type="match status" value="1"/>
</dbReference>
<dbReference type="PANTHER" id="PTHR43286:SF1">
    <property type="entry name" value="ENDONUCLEASE III-LIKE PROTEIN 1"/>
    <property type="match status" value="1"/>
</dbReference>
<dbReference type="PROSITE" id="PS01155">
    <property type="entry name" value="ENDONUCLEASE_III_2"/>
    <property type="match status" value="1"/>
</dbReference>
<evidence type="ECO:0000256" key="2">
    <source>
        <dbReference type="ARBA" id="ARBA00008343"/>
    </source>
</evidence>
<dbReference type="InterPro" id="IPR023170">
    <property type="entry name" value="HhH_base_excis_C"/>
</dbReference>
<dbReference type="SMART" id="SM00525">
    <property type="entry name" value="FES"/>
    <property type="match status" value="1"/>
</dbReference>
<evidence type="ECO:0000313" key="17">
    <source>
        <dbReference type="EMBL" id="KAH6594667.1"/>
    </source>
</evidence>
<dbReference type="Gene3D" id="1.10.1670.10">
    <property type="entry name" value="Helix-hairpin-Helix base-excision DNA repair enzymes (C-terminal)"/>
    <property type="match status" value="1"/>
</dbReference>
<dbReference type="InterPro" id="IPR000445">
    <property type="entry name" value="HhH_motif"/>
</dbReference>
<evidence type="ECO:0000256" key="5">
    <source>
        <dbReference type="ARBA" id="ARBA00022763"/>
    </source>
</evidence>
<keyword evidence="8" id="KW-0408">Iron</keyword>
<dbReference type="Gene3D" id="1.10.340.30">
    <property type="entry name" value="Hypothetical protein, domain 2"/>
    <property type="match status" value="1"/>
</dbReference>
<proteinExistence type="inferred from homology"/>
<comment type="function">
    <text evidence="14">Bifunctional DNA N-glycosylase with associated apurinic/apyrimidinic (AP) lyase function that catalyzes the first step in base excision repair (BER), the primary repair pathway for the repair of oxidative DNA damage. The DNA N-glycosylase activity releases the damaged DNA base from DNA by cleaving the N-glycosidic bond, leaving an AP site. The AP lyase activity cleaves the phosphodiester bond 3' to the AP site by a beta-elimination. Primarily recognizes and repairs oxidative base damage of pyrimidines.</text>
</comment>
<evidence type="ECO:0000256" key="9">
    <source>
        <dbReference type="ARBA" id="ARBA00023014"/>
    </source>
</evidence>
<keyword evidence="9" id="KW-0411">Iron-sulfur</keyword>
<evidence type="ECO:0000256" key="3">
    <source>
        <dbReference type="ARBA" id="ARBA00022485"/>
    </source>
</evidence>
<dbReference type="InterPro" id="IPR003651">
    <property type="entry name" value="Endonuclease3_FeS-loop_motif"/>
</dbReference>
<keyword evidence="4" id="KW-0479">Metal-binding</keyword>
<evidence type="ECO:0000256" key="8">
    <source>
        <dbReference type="ARBA" id="ARBA00023004"/>
    </source>
</evidence>
<dbReference type="InterPro" id="IPR004036">
    <property type="entry name" value="Endonuclease-III-like_CS2"/>
</dbReference>
<protein>
    <recommendedName>
        <fullName evidence="14">Endonuclease III homolog</fullName>
        <ecNumber evidence="14">3.2.2.-</ecNumber>
        <ecNumber evidence="14">4.2.99.18</ecNumber>
    </recommendedName>
    <alternativeName>
        <fullName evidence="14">Bifunctional DNA N-glycosylase/DNA-(apurinic or apyrimidinic site) lyase</fullName>
        <shortName evidence="14">DNA glycosylase/AP lyase</shortName>
    </alternativeName>
</protein>
<accession>A0ABQ8F9W5</accession>
<evidence type="ECO:0000256" key="15">
    <source>
        <dbReference type="SAM" id="MobiDB-lite"/>
    </source>
</evidence>
<keyword evidence="12 14" id="KW-0326">Glycosidase</keyword>
<dbReference type="CDD" id="cd00056">
    <property type="entry name" value="ENDO3c"/>
    <property type="match status" value="1"/>
</dbReference>
<evidence type="ECO:0000256" key="4">
    <source>
        <dbReference type="ARBA" id="ARBA00022723"/>
    </source>
</evidence>
<evidence type="ECO:0000256" key="14">
    <source>
        <dbReference type="HAMAP-Rule" id="MF_03183"/>
    </source>
</evidence>
<keyword evidence="14" id="KW-0539">Nucleus</keyword>
<evidence type="ECO:0000259" key="16">
    <source>
        <dbReference type="SMART" id="SM00478"/>
    </source>
</evidence>
<keyword evidence="6 14" id="KW-0378">Hydrolase</keyword>
<evidence type="ECO:0000256" key="11">
    <source>
        <dbReference type="ARBA" id="ARBA00023239"/>
    </source>
</evidence>
<dbReference type="SMART" id="SM00478">
    <property type="entry name" value="ENDO3c"/>
    <property type="match status" value="1"/>
</dbReference>
<dbReference type="Proteomes" id="UP001648503">
    <property type="component" value="Unassembled WGS sequence"/>
</dbReference>
<dbReference type="InterPro" id="IPR030841">
    <property type="entry name" value="NTH1"/>
</dbReference>
<organism evidence="17 18">
    <name type="scientific">Batrachochytrium salamandrivorans</name>
    <dbReference type="NCBI Taxonomy" id="1357716"/>
    <lineage>
        <taxon>Eukaryota</taxon>
        <taxon>Fungi</taxon>
        <taxon>Fungi incertae sedis</taxon>
        <taxon>Chytridiomycota</taxon>
        <taxon>Chytridiomycota incertae sedis</taxon>
        <taxon>Chytridiomycetes</taxon>
        <taxon>Rhizophydiales</taxon>
        <taxon>Rhizophydiales incertae sedis</taxon>
        <taxon>Batrachochytrium</taxon>
    </lineage>
</organism>
<feature type="domain" description="HhH-GPD" evidence="16">
    <location>
        <begin position="142"/>
        <end position="294"/>
    </location>
</feature>
<keyword evidence="7" id="KW-0809">Transit peptide</keyword>
<dbReference type="InterPro" id="IPR003265">
    <property type="entry name" value="HhH-GPD_domain"/>
</dbReference>
<comment type="cofactor">
    <cofactor evidence="1">
        <name>[4Fe-4S] cluster</name>
        <dbReference type="ChEBI" id="CHEBI:49883"/>
    </cofactor>
</comment>
<evidence type="ECO:0000256" key="7">
    <source>
        <dbReference type="ARBA" id="ARBA00022946"/>
    </source>
</evidence>
<evidence type="ECO:0000256" key="12">
    <source>
        <dbReference type="ARBA" id="ARBA00023295"/>
    </source>
</evidence>
<dbReference type="PANTHER" id="PTHR43286">
    <property type="entry name" value="ENDONUCLEASE III-LIKE PROTEIN 1"/>
    <property type="match status" value="1"/>
</dbReference>
<evidence type="ECO:0000256" key="1">
    <source>
        <dbReference type="ARBA" id="ARBA00001966"/>
    </source>
</evidence>
<comment type="caution">
    <text evidence="14">Lacks conserved residue(s) required for the propagation of feature annotation.</text>
</comment>
<dbReference type="SUPFAM" id="SSF48150">
    <property type="entry name" value="DNA-glycosylase"/>
    <property type="match status" value="1"/>
</dbReference>
<keyword evidence="11 14" id="KW-0456">Lyase</keyword>
<keyword evidence="18" id="KW-1185">Reference proteome</keyword>
<dbReference type="InterPro" id="IPR011257">
    <property type="entry name" value="DNA_glycosylase"/>
</dbReference>
<dbReference type="EC" id="4.2.99.18" evidence="14"/>
<comment type="subcellular location">
    <subcellularLocation>
        <location evidence="14">Nucleus</location>
    </subcellularLocation>
    <subcellularLocation>
        <location evidence="14">Mitochondrion</location>
    </subcellularLocation>
</comment>